<dbReference type="SUPFAM" id="SSF52091">
    <property type="entry name" value="SpoIIaa-like"/>
    <property type="match status" value="1"/>
</dbReference>
<evidence type="ECO:0000256" key="5">
    <source>
        <dbReference type="SAM" id="MobiDB-lite"/>
    </source>
</evidence>
<dbReference type="CDD" id="cd07042">
    <property type="entry name" value="STAS_SulP_like_sulfate_transporter"/>
    <property type="match status" value="1"/>
</dbReference>
<evidence type="ECO:0000256" key="2">
    <source>
        <dbReference type="ARBA" id="ARBA00022692"/>
    </source>
</evidence>
<dbReference type="AlphaFoldDB" id="A0A7S8HB97"/>
<dbReference type="Pfam" id="PF01740">
    <property type="entry name" value="STAS"/>
    <property type="match status" value="1"/>
</dbReference>
<organism evidence="8 9">
    <name type="scientific">Kaustia mangrovi</name>
    <dbReference type="NCBI Taxonomy" id="2593653"/>
    <lineage>
        <taxon>Bacteria</taxon>
        <taxon>Pseudomonadati</taxon>
        <taxon>Pseudomonadota</taxon>
        <taxon>Alphaproteobacteria</taxon>
        <taxon>Hyphomicrobiales</taxon>
        <taxon>Parvibaculaceae</taxon>
        <taxon>Kaustia</taxon>
    </lineage>
</organism>
<dbReference type="Gene3D" id="3.30.750.24">
    <property type="entry name" value="STAS domain"/>
    <property type="match status" value="1"/>
</dbReference>
<dbReference type="EMBL" id="CP058214">
    <property type="protein sequence ID" value="QPC41953.1"/>
    <property type="molecule type" value="Genomic_DNA"/>
</dbReference>
<keyword evidence="3 6" id="KW-1133">Transmembrane helix</keyword>
<feature type="region of interest" description="Disordered" evidence="5">
    <location>
        <begin position="566"/>
        <end position="589"/>
    </location>
</feature>
<dbReference type="InterPro" id="IPR002645">
    <property type="entry name" value="STAS_dom"/>
</dbReference>
<dbReference type="PANTHER" id="PTHR11814">
    <property type="entry name" value="SULFATE TRANSPORTER"/>
    <property type="match status" value="1"/>
</dbReference>
<feature type="domain" description="STAS" evidence="7">
    <location>
        <begin position="453"/>
        <end position="562"/>
    </location>
</feature>
<name>A0A7S8HB97_9HYPH</name>
<sequence>MTARSGEPSLLELYTPKLVTVLRERYGPGDLRADAIAGLTVAIVALPLSMAIAIASGVTPDRGLYTAIVGGFLVSALGGSRFQIGGPAGAFIVLVAATVTVHGVDGLILATFLSGFILLVAGSLRLGTFVKYIPYPVTVGFTAGIGVIIFISQLKELLGITLDGPEPGPVAEKLATLADALPSVSASAVAVSLATLALIFGIRRYRPHWPGLLIGVVAASLGAWALGLPVETIGTRFGGIPQSLPMPHLPVLTMDKVMEVLPAALSFALLGSIESLLSAVVADSMTGRRHRSNCELVAQGAANVGSALFGGICVTGTIARTATNVRSGARGPVSGMLHSLFLLAFMLVAAPLAAYIPLAALAAVLAQVAWNMVEKHEFAILLRASRGDALVLLATFLLTVFDDLTTGILVGFGLGTLLFMHRMAQAVAVEHATRPIVEDDKADSAENGSRRPYDAELGADANVVVCRISGAFFFGAAATVAAALDRIAEQPGAYVLDVSAVPFLDSTAAATMEGFVRKASRQGATVYVTGASKPIRRALLLHGIRPPDVRFRTTVADAVSAVHNALEAPDGPGEPAPGDDDGALPPKTA</sequence>
<dbReference type="InterPro" id="IPR011547">
    <property type="entry name" value="SLC26A/SulP_dom"/>
</dbReference>
<feature type="transmembrane region" description="Helical" evidence="6">
    <location>
        <begin position="174"/>
        <end position="202"/>
    </location>
</feature>
<feature type="transmembrane region" description="Helical" evidence="6">
    <location>
        <begin position="35"/>
        <end position="56"/>
    </location>
</feature>
<dbReference type="KEGG" id="kmn:HW532_04020"/>
<reference evidence="8 9" key="1">
    <citation type="submission" date="2020-06" db="EMBL/GenBank/DDBJ databases">
        <title>Genome sequence of 2 isolates from Red Sea Mangroves.</title>
        <authorList>
            <person name="Sefrji F."/>
            <person name="Michoud G."/>
            <person name="Merlino G."/>
            <person name="Daffonchio D."/>
        </authorList>
    </citation>
    <scope>NUCLEOTIDE SEQUENCE [LARGE SCALE GENOMIC DNA]</scope>
    <source>
        <strain evidence="8 9">R1DC25</strain>
    </source>
</reference>
<accession>A0A7S8HB97</accession>
<dbReference type="GO" id="GO:0055085">
    <property type="term" value="P:transmembrane transport"/>
    <property type="evidence" value="ECO:0007669"/>
    <property type="project" value="InterPro"/>
</dbReference>
<dbReference type="GO" id="GO:0016020">
    <property type="term" value="C:membrane"/>
    <property type="evidence" value="ECO:0007669"/>
    <property type="project" value="UniProtKB-SubCell"/>
</dbReference>
<evidence type="ECO:0000313" key="9">
    <source>
        <dbReference type="Proteomes" id="UP000593594"/>
    </source>
</evidence>
<feature type="transmembrane region" description="Helical" evidence="6">
    <location>
        <begin position="63"/>
        <end position="84"/>
    </location>
</feature>
<dbReference type="Pfam" id="PF00916">
    <property type="entry name" value="Sulfate_transp"/>
    <property type="match status" value="1"/>
</dbReference>
<dbReference type="InterPro" id="IPR036513">
    <property type="entry name" value="STAS_dom_sf"/>
</dbReference>
<dbReference type="Proteomes" id="UP000593594">
    <property type="component" value="Chromosome"/>
</dbReference>
<feature type="transmembrane region" description="Helical" evidence="6">
    <location>
        <begin position="260"/>
        <end position="282"/>
    </location>
</feature>
<keyword evidence="2 6" id="KW-0812">Transmembrane</keyword>
<evidence type="ECO:0000256" key="4">
    <source>
        <dbReference type="ARBA" id="ARBA00023136"/>
    </source>
</evidence>
<dbReference type="InterPro" id="IPR001902">
    <property type="entry name" value="SLC26A/SulP_fam"/>
</dbReference>
<keyword evidence="4 6" id="KW-0472">Membrane</keyword>
<feature type="transmembrane region" description="Helical" evidence="6">
    <location>
        <begin position="209"/>
        <end position="227"/>
    </location>
</feature>
<gene>
    <name evidence="8" type="ORF">HW532_04020</name>
</gene>
<evidence type="ECO:0000256" key="1">
    <source>
        <dbReference type="ARBA" id="ARBA00004141"/>
    </source>
</evidence>
<comment type="subcellular location">
    <subcellularLocation>
        <location evidence="1">Membrane</location>
        <topology evidence="1">Multi-pass membrane protein</topology>
    </subcellularLocation>
</comment>
<evidence type="ECO:0000313" key="8">
    <source>
        <dbReference type="EMBL" id="QPC41953.1"/>
    </source>
</evidence>
<keyword evidence="9" id="KW-1185">Reference proteome</keyword>
<evidence type="ECO:0000256" key="3">
    <source>
        <dbReference type="ARBA" id="ARBA00022989"/>
    </source>
</evidence>
<feature type="transmembrane region" description="Helical" evidence="6">
    <location>
        <begin position="390"/>
        <end position="419"/>
    </location>
</feature>
<feature type="transmembrane region" description="Helical" evidence="6">
    <location>
        <begin position="340"/>
        <end position="370"/>
    </location>
</feature>
<protein>
    <submittedName>
        <fullName evidence="8">SulP family inorganic anion transporter</fullName>
    </submittedName>
</protein>
<feature type="transmembrane region" description="Helical" evidence="6">
    <location>
        <begin position="90"/>
        <end position="120"/>
    </location>
</feature>
<dbReference type="RefSeq" id="WP_213163180.1">
    <property type="nucleotide sequence ID" value="NZ_CP058214.1"/>
</dbReference>
<feature type="transmembrane region" description="Helical" evidence="6">
    <location>
        <begin position="132"/>
        <end position="154"/>
    </location>
</feature>
<dbReference type="PROSITE" id="PS50801">
    <property type="entry name" value="STAS"/>
    <property type="match status" value="1"/>
</dbReference>
<proteinExistence type="predicted"/>
<evidence type="ECO:0000256" key="6">
    <source>
        <dbReference type="SAM" id="Phobius"/>
    </source>
</evidence>
<evidence type="ECO:0000259" key="7">
    <source>
        <dbReference type="PROSITE" id="PS50801"/>
    </source>
</evidence>